<comment type="caution">
    <text evidence="1">The sequence shown here is derived from an EMBL/GenBank/DDBJ whole genome shotgun (WGS) entry which is preliminary data.</text>
</comment>
<feature type="non-terminal residue" evidence="1">
    <location>
        <position position="1"/>
    </location>
</feature>
<protein>
    <submittedName>
        <fullName evidence="1">599_t:CDS:1</fullName>
    </submittedName>
</protein>
<gene>
    <name evidence="1" type="ORF">SPELUC_LOCUS13530</name>
</gene>
<evidence type="ECO:0000313" key="2">
    <source>
        <dbReference type="Proteomes" id="UP000789366"/>
    </source>
</evidence>
<dbReference type="EMBL" id="CAJVPW010036193">
    <property type="protein sequence ID" value="CAG8737196.1"/>
    <property type="molecule type" value="Genomic_DNA"/>
</dbReference>
<sequence>MWACCYTNKNVNYGVRTTQQSEATNAHLKRLLGHTAPLPELINAIEKLSRHQLQCYQYQQYRLCNSIRQQGPELLKDVSLAVSDFVYTLLLEQHNMALTYDIKRQEANLLHVYHNEIHKYTIYQIDNRYICSCDYNVQFALPCRHVLAVHIANKEILSLNYIGTRWVIFFSELTMTEKQNDIMSTRSTSDLLKDIETISNRVGHVEINNTLALFVEQLNSKYPLLQEDIRDPVIAKTKGRPSGTKCKKTGSEHVTKKKYVCSICNSTGHNSRSCLDK</sequence>
<feature type="non-terminal residue" evidence="1">
    <location>
        <position position="277"/>
    </location>
</feature>
<evidence type="ECO:0000313" key="1">
    <source>
        <dbReference type="EMBL" id="CAG8737196.1"/>
    </source>
</evidence>
<dbReference type="Proteomes" id="UP000789366">
    <property type="component" value="Unassembled WGS sequence"/>
</dbReference>
<organism evidence="1 2">
    <name type="scientific">Cetraspora pellucida</name>
    <dbReference type="NCBI Taxonomy" id="1433469"/>
    <lineage>
        <taxon>Eukaryota</taxon>
        <taxon>Fungi</taxon>
        <taxon>Fungi incertae sedis</taxon>
        <taxon>Mucoromycota</taxon>
        <taxon>Glomeromycotina</taxon>
        <taxon>Glomeromycetes</taxon>
        <taxon>Diversisporales</taxon>
        <taxon>Gigasporaceae</taxon>
        <taxon>Cetraspora</taxon>
    </lineage>
</organism>
<name>A0ACA9Q4E4_9GLOM</name>
<accession>A0ACA9Q4E4</accession>
<proteinExistence type="predicted"/>
<keyword evidence="2" id="KW-1185">Reference proteome</keyword>
<reference evidence="1" key="1">
    <citation type="submission" date="2021-06" db="EMBL/GenBank/DDBJ databases">
        <authorList>
            <person name="Kallberg Y."/>
            <person name="Tangrot J."/>
            <person name="Rosling A."/>
        </authorList>
    </citation>
    <scope>NUCLEOTIDE SEQUENCE</scope>
    <source>
        <strain evidence="1">28 12/20/2015</strain>
    </source>
</reference>